<dbReference type="SUPFAM" id="SSF53850">
    <property type="entry name" value="Periplasmic binding protein-like II"/>
    <property type="match status" value="1"/>
</dbReference>
<evidence type="ECO:0000256" key="3">
    <source>
        <dbReference type="ARBA" id="ARBA00023125"/>
    </source>
</evidence>
<dbReference type="AlphaFoldDB" id="A0A6C1KBC2"/>
<dbReference type="GO" id="GO:0003677">
    <property type="term" value="F:DNA binding"/>
    <property type="evidence" value="ECO:0007669"/>
    <property type="project" value="UniProtKB-KW"/>
</dbReference>
<comment type="similarity">
    <text evidence="1">Belongs to the LysR transcriptional regulatory family.</text>
</comment>
<dbReference type="RefSeq" id="WP_138401068.1">
    <property type="nucleotide sequence ID" value="NZ_JBAFVI010000006.1"/>
</dbReference>
<gene>
    <name evidence="6" type="ORF">FBQ73_19105</name>
</gene>
<evidence type="ECO:0000259" key="5">
    <source>
        <dbReference type="PROSITE" id="PS50931"/>
    </source>
</evidence>
<proteinExistence type="inferred from homology"/>
<reference evidence="6 7" key="1">
    <citation type="submission" date="2019-05" db="EMBL/GenBank/DDBJ databases">
        <authorList>
            <person name="Zhou X."/>
        </authorList>
    </citation>
    <scope>NUCLEOTIDE SEQUENCE [LARGE SCALE GENOMIC DNA]</scope>
    <source>
        <strain evidence="6 7">DSM 432</strain>
    </source>
</reference>
<evidence type="ECO:0000313" key="6">
    <source>
        <dbReference type="EMBL" id="TLX41558.1"/>
    </source>
</evidence>
<protein>
    <submittedName>
        <fullName evidence="6">LysR family transcriptional regulator</fullName>
    </submittedName>
</protein>
<evidence type="ECO:0000256" key="4">
    <source>
        <dbReference type="ARBA" id="ARBA00023163"/>
    </source>
</evidence>
<keyword evidence="2" id="KW-0805">Transcription regulation</keyword>
<dbReference type="GO" id="GO:0003700">
    <property type="term" value="F:DNA-binding transcription factor activity"/>
    <property type="evidence" value="ECO:0007669"/>
    <property type="project" value="InterPro"/>
</dbReference>
<dbReference type="InterPro" id="IPR005119">
    <property type="entry name" value="LysR_subst-bd"/>
</dbReference>
<dbReference type="Gene3D" id="3.40.190.290">
    <property type="match status" value="1"/>
</dbReference>
<dbReference type="Pfam" id="PF00126">
    <property type="entry name" value="HTH_1"/>
    <property type="match status" value="1"/>
</dbReference>
<keyword evidence="4" id="KW-0804">Transcription</keyword>
<organism evidence="6 7">
    <name type="scientific">Xanthobacter autotrophicus</name>
    <dbReference type="NCBI Taxonomy" id="280"/>
    <lineage>
        <taxon>Bacteria</taxon>
        <taxon>Pseudomonadati</taxon>
        <taxon>Pseudomonadota</taxon>
        <taxon>Alphaproteobacteria</taxon>
        <taxon>Hyphomicrobiales</taxon>
        <taxon>Xanthobacteraceae</taxon>
        <taxon>Xanthobacter</taxon>
    </lineage>
</organism>
<dbReference type="Proteomes" id="UP000305131">
    <property type="component" value="Unassembled WGS sequence"/>
</dbReference>
<sequence>MDWDDLRIFLQLARTGRMAGAGRALGLDDTTVGRRVARLEKEVGAPLVARAGRRTVITEQGQKLAQAAEEMESIVLRKIVGLGEAGMQVAGRVRIGAPEGLGVGYLASRLAALSAENPKLETELVALPRAYSLASREVDIAITLDRPLAGQLSVKKLTDYTLELFGTQAYFDRRGRPGTAAELQGHVFAGYIPELLFTRALDFSTLEAGVEVTPVIRSTSVIAQVNAVVSGAALGVLPAFLAAAHPELQVLLDRVFRLTRSYWVSVHDDLKHLNRVRAVLEAITTTIRADRAIFMRR</sequence>
<evidence type="ECO:0000313" key="7">
    <source>
        <dbReference type="Proteomes" id="UP000305131"/>
    </source>
</evidence>
<dbReference type="OrthoDB" id="9787460at2"/>
<comment type="caution">
    <text evidence="6">The sequence shown here is derived from an EMBL/GenBank/DDBJ whole genome shotgun (WGS) entry which is preliminary data.</text>
</comment>
<dbReference type="InterPro" id="IPR036388">
    <property type="entry name" value="WH-like_DNA-bd_sf"/>
</dbReference>
<keyword evidence="3" id="KW-0238">DNA-binding</keyword>
<dbReference type="PANTHER" id="PTHR30579:SF3">
    <property type="entry name" value="TRANSCRIPTIONAL REGULATORY PROTEIN"/>
    <property type="match status" value="1"/>
</dbReference>
<accession>A0A6C1KBC2</accession>
<dbReference type="InterPro" id="IPR050176">
    <property type="entry name" value="LTTR"/>
</dbReference>
<evidence type="ECO:0000256" key="2">
    <source>
        <dbReference type="ARBA" id="ARBA00023015"/>
    </source>
</evidence>
<dbReference type="InterPro" id="IPR000847">
    <property type="entry name" value="LysR_HTH_N"/>
</dbReference>
<dbReference type="PANTHER" id="PTHR30579">
    <property type="entry name" value="TRANSCRIPTIONAL REGULATOR"/>
    <property type="match status" value="1"/>
</dbReference>
<evidence type="ECO:0000256" key="1">
    <source>
        <dbReference type="ARBA" id="ARBA00009437"/>
    </source>
</evidence>
<dbReference type="PROSITE" id="PS50931">
    <property type="entry name" value="HTH_LYSR"/>
    <property type="match status" value="1"/>
</dbReference>
<name>A0A6C1KBC2_XANAU</name>
<dbReference type="Pfam" id="PF03466">
    <property type="entry name" value="LysR_substrate"/>
    <property type="match status" value="1"/>
</dbReference>
<feature type="domain" description="HTH lysR-type" evidence="5">
    <location>
        <begin position="1"/>
        <end position="58"/>
    </location>
</feature>
<dbReference type="SUPFAM" id="SSF46785">
    <property type="entry name" value="Winged helix' DNA-binding domain"/>
    <property type="match status" value="1"/>
</dbReference>
<dbReference type="InterPro" id="IPR036390">
    <property type="entry name" value="WH_DNA-bd_sf"/>
</dbReference>
<dbReference type="GeneID" id="95775563"/>
<dbReference type="EMBL" id="VAUP01000037">
    <property type="protein sequence ID" value="TLX41558.1"/>
    <property type="molecule type" value="Genomic_DNA"/>
</dbReference>
<dbReference type="Gene3D" id="1.10.10.10">
    <property type="entry name" value="Winged helix-like DNA-binding domain superfamily/Winged helix DNA-binding domain"/>
    <property type="match status" value="1"/>
</dbReference>